<dbReference type="SUPFAM" id="SSF54423">
    <property type="entry name" value="DsbC/DsbG N-terminal domain-like"/>
    <property type="match status" value="1"/>
</dbReference>
<dbReference type="InterPro" id="IPR033954">
    <property type="entry name" value="DiS-bond_Isoase_DsbC/G"/>
</dbReference>
<organism evidence="9">
    <name type="scientific">marine metagenome</name>
    <dbReference type="NCBI Taxonomy" id="408172"/>
    <lineage>
        <taxon>unclassified sequences</taxon>
        <taxon>metagenomes</taxon>
        <taxon>ecological metagenomes</taxon>
    </lineage>
</organism>
<dbReference type="Gene3D" id="3.10.450.70">
    <property type="entry name" value="Disulphide bond isomerase, DsbC/G, N-terminal"/>
    <property type="match status" value="1"/>
</dbReference>
<evidence type="ECO:0008006" key="10">
    <source>
        <dbReference type="Google" id="ProtNLM"/>
    </source>
</evidence>
<dbReference type="Gene3D" id="3.40.30.10">
    <property type="entry name" value="Glutaredoxin"/>
    <property type="match status" value="1"/>
</dbReference>
<dbReference type="EMBL" id="UINC01000304">
    <property type="protein sequence ID" value="SUZ52940.1"/>
    <property type="molecule type" value="Genomic_DNA"/>
</dbReference>
<proteinExistence type="inferred from homology"/>
<dbReference type="InterPro" id="IPR009094">
    <property type="entry name" value="DiS-bond_isomerase_DsbC/G_N_sf"/>
</dbReference>
<dbReference type="PANTHER" id="PTHR35272">
    <property type="entry name" value="THIOL:DISULFIDE INTERCHANGE PROTEIN DSBC-RELATED"/>
    <property type="match status" value="1"/>
</dbReference>
<evidence type="ECO:0000259" key="8">
    <source>
        <dbReference type="Pfam" id="PF13098"/>
    </source>
</evidence>
<gene>
    <name evidence="9" type="ORF">METZ01_LOCUS5794</name>
</gene>
<dbReference type="AlphaFoldDB" id="A0A381NEB8"/>
<keyword evidence="4" id="KW-0574">Periplasm</keyword>
<evidence type="ECO:0000256" key="2">
    <source>
        <dbReference type="ARBA" id="ARBA00009813"/>
    </source>
</evidence>
<protein>
    <recommendedName>
        <fullName evidence="10">Thiol:disulfide interchange protein</fullName>
    </recommendedName>
</protein>
<feature type="domain" description="Thioredoxin-like fold" evidence="8">
    <location>
        <begin position="128"/>
        <end position="248"/>
    </location>
</feature>
<name>A0A381NEB8_9ZZZZ</name>
<reference evidence="9" key="1">
    <citation type="submission" date="2018-05" db="EMBL/GenBank/DDBJ databases">
        <authorList>
            <person name="Lanie J.A."/>
            <person name="Ng W.-L."/>
            <person name="Kazmierczak K.M."/>
            <person name="Andrzejewski T.M."/>
            <person name="Davidsen T.M."/>
            <person name="Wayne K.J."/>
            <person name="Tettelin H."/>
            <person name="Glass J.I."/>
            <person name="Rusch D."/>
            <person name="Podicherti R."/>
            <person name="Tsui H.-C.T."/>
            <person name="Winkler M.E."/>
        </authorList>
    </citation>
    <scope>NUCLEOTIDE SEQUENCE</scope>
</reference>
<dbReference type="CDD" id="cd03020">
    <property type="entry name" value="DsbA_DsbC_DsbG"/>
    <property type="match status" value="1"/>
</dbReference>
<dbReference type="InterPro" id="IPR051470">
    <property type="entry name" value="Thiol:disulfide_interchange"/>
</dbReference>
<evidence type="ECO:0000256" key="1">
    <source>
        <dbReference type="ARBA" id="ARBA00004418"/>
    </source>
</evidence>
<dbReference type="SUPFAM" id="SSF52833">
    <property type="entry name" value="Thioredoxin-like"/>
    <property type="match status" value="1"/>
</dbReference>
<evidence type="ECO:0000256" key="5">
    <source>
        <dbReference type="ARBA" id="ARBA00023157"/>
    </source>
</evidence>
<comment type="similarity">
    <text evidence="2">Belongs to the thioredoxin family. DsbC subfamily.</text>
</comment>
<evidence type="ECO:0000256" key="6">
    <source>
        <dbReference type="ARBA" id="ARBA00023284"/>
    </source>
</evidence>
<dbReference type="Pfam" id="PF13098">
    <property type="entry name" value="Thioredoxin_2"/>
    <property type="match status" value="1"/>
</dbReference>
<dbReference type="GO" id="GO:0042597">
    <property type="term" value="C:periplasmic space"/>
    <property type="evidence" value="ECO:0007669"/>
    <property type="project" value="UniProtKB-SubCell"/>
</dbReference>
<dbReference type="InterPro" id="IPR018950">
    <property type="entry name" value="DiS-bond_isomerase_DsbC/G_N"/>
</dbReference>
<keyword evidence="6" id="KW-0676">Redox-active center</keyword>
<accession>A0A381NEB8</accession>
<dbReference type="PANTHER" id="PTHR35272:SF3">
    <property type="entry name" value="THIOL:DISULFIDE INTERCHANGE PROTEIN DSBC"/>
    <property type="match status" value="1"/>
</dbReference>
<dbReference type="InterPro" id="IPR036249">
    <property type="entry name" value="Thioredoxin-like_sf"/>
</dbReference>
<dbReference type="Pfam" id="PF10411">
    <property type="entry name" value="DsbC_N"/>
    <property type="match status" value="1"/>
</dbReference>
<comment type="subcellular location">
    <subcellularLocation>
        <location evidence="1">Periplasm</location>
    </subcellularLocation>
</comment>
<feature type="domain" description="Disulphide bond isomerase DsbC/G N-terminal" evidence="7">
    <location>
        <begin position="35"/>
        <end position="94"/>
    </location>
</feature>
<dbReference type="InterPro" id="IPR012336">
    <property type="entry name" value="Thioredoxin-like_fold"/>
</dbReference>
<keyword evidence="5" id="KW-1015">Disulfide bond</keyword>
<dbReference type="PROSITE" id="PS51257">
    <property type="entry name" value="PROKAR_LIPOPROTEIN"/>
    <property type="match status" value="1"/>
</dbReference>
<evidence type="ECO:0000259" key="7">
    <source>
        <dbReference type="Pfam" id="PF10411"/>
    </source>
</evidence>
<sequence length="250" mass="27842">MKSYNTLIGIFFTILLSLGCSDSVGDQLEKDLTISEIKENLSEMLPESIEIISIEETDIEGYLEVNLKGIEPLFVSKDGKYLVSGDIFEITDKGLINKSEARRNYLRKTTLGELDKSEFITFQPKKVAHSIFVFTDVDCGYCRQFHGQINDYLDLGIQVNYLAFPRSGVDSDSYNKIASAWCSSQPHEAITELKLGYEIKENVCSNNPVEKHYNLGNSFGVSGTPSIITSEGRLIPGYIPPEDLIGLLSS</sequence>
<evidence type="ECO:0000256" key="4">
    <source>
        <dbReference type="ARBA" id="ARBA00022764"/>
    </source>
</evidence>
<keyword evidence="3" id="KW-0732">Signal</keyword>
<evidence type="ECO:0000256" key="3">
    <source>
        <dbReference type="ARBA" id="ARBA00022729"/>
    </source>
</evidence>
<evidence type="ECO:0000313" key="9">
    <source>
        <dbReference type="EMBL" id="SUZ52940.1"/>
    </source>
</evidence>